<gene>
    <name evidence="2" type="ORF">AVDCRST_MAG17-929</name>
</gene>
<proteinExistence type="predicted"/>
<evidence type="ECO:0000256" key="1">
    <source>
        <dbReference type="SAM" id="MobiDB-lite"/>
    </source>
</evidence>
<name>A0A6J4SA01_9ACTN</name>
<sequence length="34" mass="3677">MTASASIEQELRQPSFFTGPSGELPRTVARLDIA</sequence>
<protein>
    <submittedName>
        <fullName evidence="2">Uncharacterized protein</fullName>
    </submittedName>
</protein>
<dbReference type="AlphaFoldDB" id="A0A6J4SA01"/>
<accession>A0A6J4SA01</accession>
<dbReference type="EMBL" id="CADCVV010000066">
    <property type="protein sequence ID" value="CAA9493682.1"/>
    <property type="molecule type" value="Genomic_DNA"/>
</dbReference>
<reference evidence="2" key="1">
    <citation type="submission" date="2020-02" db="EMBL/GenBank/DDBJ databases">
        <authorList>
            <person name="Meier V. D."/>
        </authorList>
    </citation>
    <scope>NUCLEOTIDE SEQUENCE</scope>
    <source>
        <strain evidence="2">AVDCRST_MAG17</strain>
    </source>
</reference>
<organism evidence="2">
    <name type="scientific">uncultured Solirubrobacterales bacterium</name>
    <dbReference type="NCBI Taxonomy" id="768556"/>
    <lineage>
        <taxon>Bacteria</taxon>
        <taxon>Bacillati</taxon>
        <taxon>Actinomycetota</taxon>
        <taxon>Thermoleophilia</taxon>
        <taxon>Solirubrobacterales</taxon>
        <taxon>environmental samples</taxon>
    </lineage>
</organism>
<feature type="region of interest" description="Disordered" evidence="1">
    <location>
        <begin position="1"/>
        <end position="23"/>
    </location>
</feature>
<evidence type="ECO:0000313" key="2">
    <source>
        <dbReference type="EMBL" id="CAA9493682.1"/>
    </source>
</evidence>